<dbReference type="AlphaFoldDB" id="A0A8T9QF82"/>
<dbReference type="Proteomes" id="UP000831796">
    <property type="component" value="Chromosome"/>
</dbReference>
<evidence type="ECO:0000313" key="3">
    <source>
        <dbReference type="Proteomes" id="UP000831796"/>
    </source>
</evidence>
<evidence type="ECO:0000259" key="1">
    <source>
        <dbReference type="Pfam" id="PF01835"/>
    </source>
</evidence>
<keyword evidence="3" id="KW-1185">Reference proteome</keyword>
<name>A0A8T9QF82_9BACT</name>
<gene>
    <name evidence="2" type="ORF">MUN79_27745</name>
</gene>
<dbReference type="GO" id="GO:0004866">
    <property type="term" value="F:endopeptidase inhibitor activity"/>
    <property type="evidence" value="ECO:0007669"/>
    <property type="project" value="InterPro"/>
</dbReference>
<protein>
    <submittedName>
        <fullName evidence="2">MG2 domain-containing protein</fullName>
    </submittedName>
</protein>
<feature type="domain" description="Macroglobulin" evidence="1">
    <location>
        <begin position="1"/>
        <end position="76"/>
    </location>
</feature>
<reference evidence="2" key="1">
    <citation type="submission" date="2022-04" db="EMBL/GenBank/DDBJ databases">
        <title>Hymenobacter sp. isolated from the air.</title>
        <authorList>
            <person name="Won M."/>
            <person name="Lee C.-M."/>
            <person name="Woen H.-Y."/>
            <person name="Kwon S.-W."/>
        </authorList>
    </citation>
    <scope>NUCLEOTIDE SEQUENCE</scope>
    <source>
        <strain evidence="2">5116S-3</strain>
    </source>
</reference>
<dbReference type="Gene3D" id="2.60.40.1930">
    <property type="match status" value="1"/>
</dbReference>
<evidence type="ECO:0000313" key="2">
    <source>
        <dbReference type="EMBL" id="UOQ75071.1"/>
    </source>
</evidence>
<dbReference type="Pfam" id="PF01835">
    <property type="entry name" value="MG2"/>
    <property type="match status" value="1"/>
</dbReference>
<sequence>MYRPGQTLYFKGILTETRAGKSQLLTRQAISVRLIDVNGQTVQTLPFTTSEFGSFHGTVVLPTGLLNGEMSLQTDEGGASFAVEDYKRPTFQVTFEPVPGTPVLGQELTVRGKAAAYAGQPVDGALVSYRVVRRTFWPLFSRGYDGGQPEMEILSGTAQTDSAGGFAVKFVAKADAQLGRNKRGPGTLATCSR</sequence>
<proteinExistence type="predicted"/>
<accession>A0A8T9QF82</accession>
<organism evidence="2 3">
    <name type="scientific">Hymenobacter cellulosilyticus</name>
    <dbReference type="NCBI Taxonomy" id="2932248"/>
    <lineage>
        <taxon>Bacteria</taxon>
        <taxon>Pseudomonadati</taxon>
        <taxon>Bacteroidota</taxon>
        <taxon>Cytophagia</taxon>
        <taxon>Cytophagales</taxon>
        <taxon>Hymenobacteraceae</taxon>
        <taxon>Hymenobacter</taxon>
    </lineage>
</organism>
<dbReference type="RefSeq" id="WP_244678406.1">
    <property type="nucleotide sequence ID" value="NZ_CP095046.1"/>
</dbReference>
<dbReference type="InterPro" id="IPR002890">
    <property type="entry name" value="MG2"/>
</dbReference>
<dbReference type="KEGG" id="hcu:MUN79_27745"/>
<dbReference type="EMBL" id="CP095046">
    <property type="protein sequence ID" value="UOQ75071.1"/>
    <property type="molecule type" value="Genomic_DNA"/>
</dbReference>